<dbReference type="EMBL" id="BOSE01000001">
    <property type="protein sequence ID" value="GIP15231.1"/>
    <property type="molecule type" value="Genomic_DNA"/>
</dbReference>
<evidence type="ECO:0000256" key="3">
    <source>
        <dbReference type="ARBA" id="ARBA00022475"/>
    </source>
</evidence>
<feature type="transmembrane region" description="Helical" evidence="9">
    <location>
        <begin position="235"/>
        <end position="257"/>
    </location>
</feature>
<reference evidence="12" key="1">
    <citation type="submission" date="2021-03" db="EMBL/GenBank/DDBJ databases">
        <title>Antimicrobial resistance genes in bacteria isolated from Japanese honey, and their potential for conferring macrolide and lincosamide resistance in the American foulbrood pathogen Paenibacillus larvae.</title>
        <authorList>
            <person name="Okamoto M."/>
            <person name="Kumagai M."/>
            <person name="Kanamori H."/>
            <person name="Takamatsu D."/>
        </authorList>
    </citation>
    <scope>NUCLEOTIDE SEQUENCE</scope>
    <source>
        <strain evidence="12">J40TS1</strain>
    </source>
</reference>
<dbReference type="PROSITE" id="PS50929">
    <property type="entry name" value="ABC_TM1F"/>
    <property type="match status" value="1"/>
</dbReference>
<name>A0A920CVR7_9BACL</name>
<feature type="transmembrane region" description="Helical" evidence="9">
    <location>
        <begin position="12"/>
        <end position="32"/>
    </location>
</feature>
<feature type="transmembrane region" description="Helical" evidence="9">
    <location>
        <begin position="157"/>
        <end position="181"/>
    </location>
</feature>
<evidence type="ECO:0000259" key="11">
    <source>
        <dbReference type="PROSITE" id="PS50929"/>
    </source>
</evidence>
<evidence type="ECO:0000256" key="2">
    <source>
        <dbReference type="ARBA" id="ARBA00022448"/>
    </source>
</evidence>
<accession>A0A920CVR7</accession>
<dbReference type="InterPro" id="IPR003439">
    <property type="entry name" value="ABC_transporter-like_ATP-bd"/>
</dbReference>
<dbReference type="Pfam" id="PF00005">
    <property type="entry name" value="ABC_tran"/>
    <property type="match status" value="1"/>
</dbReference>
<evidence type="ECO:0000256" key="1">
    <source>
        <dbReference type="ARBA" id="ARBA00004651"/>
    </source>
</evidence>
<dbReference type="Pfam" id="PF00664">
    <property type="entry name" value="ABC_membrane"/>
    <property type="match status" value="1"/>
</dbReference>
<dbReference type="FunFam" id="3.40.50.300:FF:000221">
    <property type="entry name" value="Multidrug ABC transporter ATP-binding protein"/>
    <property type="match status" value="1"/>
</dbReference>
<evidence type="ECO:0000256" key="7">
    <source>
        <dbReference type="ARBA" id="ARBA00022989"/>
    </source>
</evidence>
<evidence type="ECO:0000256" key="4">
    <source>
        <dbReference type="ARBA" id="ARBA00022692"/>
    </source>
</evidence>
<organism evidence="12 13">
    <name type="scientific">Paenibacillus montaniterrae</name>
    <dbReference type="NCBI Taxonomy" id="429341"/>
    <lineage>
        <taxon>Bacteria</taxon>
        <taxon>Bacillati</taxon>
        <taxon>Bacillota</taxon>
        <taxon>Bacilli</taxon>
        <taxon>Bacillales</taxon>
        <taxon>Paenibacillaceae</taxon>
        <taxon>Paenibacillus</taxon>
    </lineage>
</organism>
<feature type="transmembrane region" description="Helical" evidence="9">
    <location>
        <begin position="269"/>
        <end position="290"/>
    </location>
</feature>
<dbReference type="PROSITE" id="PS00211">
    <property type="entry name" value="ABC_TRANSPORTER_1"/>
    <property type="match status" value="1"/>
</dbReference>
<dbReference type="GO" id="GO:0015421">
    <property type="term" value="F:ABC-type oligopeptide transporter activity"/>
    <property type="evidence" value="ECO:0007669"/>
    <property type="project" value="TreeGrafter"/>
</dbReference>
<dbReference type="Gene3D" id="3.40.50.300">
    <property type="entry name" value="P-loop containing nucleotide triphosphate hydrolases"/>
    <property type="match status" value="1"/>
</dbReference>
<feature type="transmembrane region" description="Helical" evidence="9">
    <location>
        <begin position="133"/>
        <end position="151"/>
    </location>
</feature>
<dbReference type="AlphaFoldDB" id="A0A920CVR7"/>
<keyword evidence="8 9" id="KW-0472">Membrane</keyword>
<evidence type="ECO:0000313" key="12">
    <source>
        <dbReference type="EMBL" id="GIP15231.1"/>
    </source>
</evidence>
<dbReference type="SUPFAM" id="SSF52540">
    <property type="entry name" value="P-loop containing nucleoside triphosphate hydrolases"/>
    <property type="match status" value="1"/>
</dbReference>
<dbReference type="InterPro" id="IPR036640">
    <property type="entry name" value="ABC1_TM_sf"/>
</dbReference>
<dbReference type="SMART" id="SM00382">
    <property type="entry name" value="AAA"/>
    <property type="match status" value="1"/>
</dbReference>
<dbReference type="InterPro" id="IPR027417">
    <property type="entry name" value="P-loop_NTPase"/>
</dbReference>
<keyword evidence="3" id="KW-1003">Cell membrane</keyword>
<keyword evidence="5" id="KW-0547">Nucleotide-binding</keyword>
<evidence type="ECO:0000256" key="9">
    <source>
        <dbReference type="SAM" id="Phobius"/>
    </source>
</evidence>
<evidence type="ECO:0000313" key="13">
    <source>
        <dbReference type="Proteomes" id="UP000683139"/>
    </source>
</evidence>
<evidence type="ECO:0000256" key="6">
    <source>
        <dbReference type="ARBA" id="ARBA00022840"/>
    </source>
</evidence>
<dbReference type="InterPro" id="IPR039421">
    <property type="entry name" value="Type_1_exporter"/>
</dbReference>
<keyword evidence="13" id="KW-1185">Reference proteome</keyword>
<evidence type="ECO:0000259" key="10">
    <source>
        <dbReference type="PROSITE" id="PS50893"/>
    </source>
</evidence>
<feature type="domain" description="ABC transporter" evidence="10">
    <location>
        <begin position="330"/>
        <end position="566"/>
    </location>
</feature>
<dbReference type="GO" id="GO:0016887">
    <property type="term" value="F:ATP hydrolysis activity"/>
    <property type="evidence" value="ECO:0007669"/>
    <property type="project" value="InterPro"/>
</dbReference>
<protein>
    <submittedName>
        <fullName evidence="12">ABC transporter</fullName>
    </submittedName>
</protein>
<dbReference type="PROSITE" id="PS50893">
    <property type="entry name" value="ABC_TRANSPORTER_2"/>
    <property type="match status" value="1"/>
</dbReference>
<evidence type="ECO:0000256" key="5">
    <source>
        <dbReference type="ARBA" id="ARBA00022741"/>
    </source>
</evidence>
<comment type="subcellular location">
    <subcellularLocation>
        <location evidence="1">Cell membrane</location>
        <topology evidence="1">Multi-pass membrane protein</topology>
    </subcellularLocation>
</comment>
<feature type="domain" description="ABC transmembrane type-1" evidence="11">
    <location>
        <begin position="16"/>
        <end position="298"/>
    </location>
</feature>
<dbReference type="Proteomes" id="UP000683139">
    <property type="component" value="Unassembled WGS sequence"/>
</dbReference>
<dbReference type="PANTHER" id="PTHR43394">
    <property type="entry name" value="ATP-DEPENDENT PERMEASE MDL1, MITOCHONDRIAL"/>
    <property type="match status" value="1"/>
</dbReference>
<dbReference type="SUPFAM" id="SSF90123">
    <property type="entry name" value="ABC transporter transmembrane region"/>
    <property type="match status" value="1"/>
</dbReference>
<evidence type="ECO:0000256" key="8">
    <source>
        <dbReference type="ARBA" id="ARBA00023136"/>
    </source>
</evidence>
<dbReference type="PANTHER" id="PTHR43394:SF1">
    <property type="entry name" value="ATP-BINDING CASSETTE SUB-FAMILY B MEMBER 10, MITOCHONDRIAL"/>
    <property type="match status" value="1"/>
</dbReference>
<dbReference type="GO" id="GO:0005886">
    <property type="term" value="C:plasma membrane"/>
    <property type="evidence" value="ECO:0007669"/>
    <property type="project" value="UniProtKB-SubCell"/>
</dbReference>
<dbReference type="InterPro" id="IPR003593">
    <property type="entry name" value="AAA+_ATPase"/>
</dbReference>
<dbReference type="InterPro" id="IPR017871">
    <property type="entry name" value="ABC_transporter-like_CS"/>
</dbReference>
<gene>
    <name evidence="12" type="ORF">J40TS1_08730</name>
</gene>
<dbReference type="RefSeq" id="WP_213513461.1">
    <property type="nucleotide sequence ID" value="NZ_BOSE01000001.1"/>
</dbReference>
<dbReference type="GO" id="GO:0005524">
    <property type="term" value="F:ATP binding"/>
    <property type="evidence" value="ECO:0007669"/>
    <property type="project" value="UniProtKB-KW"/>
</dbReference>
<proteinExistence type="predicted"/>
<keyword evidence="6" id="KW-0067">ATP-binding</keyword>
<keyword evidence="7 9" id="KW-1133">Transmembrane helix</keyword>
<keyword evidence="4 9" id="KW-0812">Transmembrane</keyword>
<sequence length="576" mass="62657">MKHIFQYLRPHWVAALLAPLLMVIEVAMDLLQPMLMASIIDEGIVAGDQSHIISSGLMMIGAALIGLIGGVGCTIFASIASMRFGADLRSDLFGKVQAFSFRNMDTLESGSIITRLTNDVVQLQNMVQMLLRVLVRSPLLLVGSLIMAVYISLKLSVIIAIAVPLLFIVMALIIKATMPLFSKVQGRLDRMNTVLQENLTGIRAAKAFVRQQYEEERFGQANESFTDYSIKAQTLIALNGPLLSIILNVSIVAVLLLGGRDVINGSFEIGLLVAYINYVTQLLFAISAVANHLVRLSAAKVSSDRIVEVLRTSSEIEDAGSVEEAIAGHLEFRNVSFRYEEQSTAYQLQHISFSINAGQKLAIIGATGSGKSTLISLIPRLYEATEGELYIDHRPVTSYSLAALRSQIGYVLQESILFTGTIAENIALAKPDATEEEIIAAARAAQADEFIARFPQGYHTTLGQRGVNLSGGQKQRIAIARALLAKPKLLILDDSTSAIDMRTEACIQQGIAKLMKHSTVIIVAQKISSVLDADHILLLDQGKIAAQGTHQELLAQSAEYREIYQSQLGSEEASYV</sequence>
<dbReference type="Gene3D" id="1.20.1560.10">
    <property type="entry name" value="ABC transporter type 1, transmembrane domain"/>
    <property type="match status" value="1"/>
</dbReference>
<dbReference type="CDD" id="cd18548">
    <property type="entry name" value="ABC_6TM_Tm287_like"/>
    <property type="match status" value="1"/>
</dbReference>
<comment type="caution">
    <text evidence="12">The sequence shown here is derived from an EMBL/GenBank/DDBJ whole genome shotgun (WGS) entry which is preliminary data.</text>
</comment>
<keyword evidence="2" id="KW-0813">Transport</keyword>
<dbReference type="InterPro" id="IPR011527">
    <property type="entry name" value="ABC1_TM_dom"/>
</dbReference>
<feature type="transmembrane region" description="Helical" evidence="9">
    <location>
        <begin position="52"/>
        <end position="80"/>
    </location>
</feature>